<dbReference type="AlphaFoldDB" id="A0A832H624"/>
<proteinExistence type="predicted"/>
<dbReference type="EMBL" id="DSRD01000752">
    <property type="protein sequence ID" value="HGW95012.1"/>
    <property type="molecule type" value="Genomic_DNA"/>
</dbReference>
<comment type="caution">
    <text evidence="2">The sequence shown here is derived from an EMBL/GenBank/DDBJ whole genome shotgun (WGS) entry which is preliminary data.</text>
</comment>
<organism evidence="2">
    <name type="scientific">Oscillatoriales cyanobacterium SpSt-402</name>
    <dbReference type="NCBI Taxonomy" id="2282168"/>
    <lineage>
        <taxon>Bacteria</taxon>
        <taxon>Bacillati</taxon>
        <taxon>Cyanobacteriota</taxon>
        <taxon>Cyanophyceae</taxon>
        <taxon>Oscillatoriophycideae</taxon>
        <taxon>Oscillatoriales</taxon>
    </lineage>
</organism>
<feature type="compositionally biased region" description="Low complexity" evidence="1">
    <location>
        <begin position="187"/>
        <end position="203"/>
    </location>
</feature>
<evidence type="ECO:0000313" key="2">
    <source>
        <dbReference type="EMBL" id="HGW95012.1"/>
    </source>
</evidence>
<name>A0A832H624_9CYAN</name>
<sequence length="632" mass="68890">MVLQTPQSTVLPEGGKFTGLEHSIESDRFLQIDSLDRSKLTITTWKTTLPVTLPNGQTATATFYGSPDKPLETPGAAVQRGFTLPEERITFSTDPEFLRNSGLNGIQHNNAFTGEGHGSALNPTEFGNEHIKGGMTTSANWMVVRDQDGKVLFEGTPATYGAQLYWDGNVAQISDAEGLKIGEGNYQTNQETSTETTTETTQEQRSRQATVETQHTVQGQKNWSTVEVQQRTESSTTIKPFQTEETSQSRQSFGSDLSSIFPLHNVAILHRDKNVPGTFQLKTDFQLSGDVSSESNPTLSGQLRIPLDTKRGTSSLNILVGGAPQNDQPGQPDFYALLFAQLNTPLFRVVDGQHQPSRFVAGVRFGGGVFHVPVAEQVITRTISKSGLDILSERQTFNDFTTTNWGQNFTTNFTQRVANNYVDTYQINTTASTPVTRETTDVVVTRTDGSTYTAPGYQTVSERRGETVRTSAATLLSSNLVASTTAVQLGSTQVSDAQVLSQQTASQLVESDVTSERVVQDVSVKQTVSEKDAWGHVLFINPYIGNFDLASIKKPGSLLYEMGGNFVRSSLLGNVSYKDSNLYFTAGMPLWNPTLSDKKTAGIGLLTMRAYAVYLPMTNDVRVGGGLQLSGF</sequence>
<feature type="compositionally biased region" description="Polar residues" evidence="1">
    <location>
        <begin position="207"/>
        <end position="253"/>
    </location>
</feature>
<evidence type="ECO:0000256" key="1">
    <source>
        <dbReference type="SAM" id="MobiDB-lite"/>
    </source>
</evidence>
<protein>
    <submittedName>
        <fullName evidence="2">Uncharacterized protein</fullName>
    </submittedName>
</protein>
<accession>A0A832H624</accession>
<feature type="region of interest" description="Disordered" evidence="1">
    <location>
        <begin position="184"/>
        <end position="253"/>
    </location>
</feature>
<reference evidence="2" key="1">
    <citation type="journal article" date="2020" name="mSystems">
        <title>Genome- and Community-Level Interaction Insights into Carbon Utilization and Element Cycling Functions of Hydrothermarchaeota in Hydrothermal Sediment.</title>
        <authorList>
            <person name="Zhou Z."/>
            <person name="Liu Y."/>
            <person name="Xu W."/>
            <person name="Pan J."/>
            <person name="Luo Z.H."/>
            <person name="Li M."/>
        </authorList>
    </citation>
    <scope>NUCLEOTIDE SEQUENCE [LARGE SCALE GENOMIC DNA]</scope>
    <source>
        <strain evidence="2">SpSt-402</strain>
    </source>
</reference>
<gene>
    <name evidence="2" type="ORF">ENR47_12125</name>
</gene>